<dbReference type="InterPro" id="IPR017441">
    <property type="entry name" value="Protein_kinase_ATP_BS"/>
</dbReference>
<dbReference type="FunFam" id="1.10.510.10:FF:000251">
    <property type="entry name" value="eukaryotic translation initiation factor 2-alpha kinase 3"/>
    <property type="match status" value="1"/>
</dbReference>
<keyword evidence="2" id="KW-0723">Serine/threonine-protein kinase</keyword>
<evidence type="ECO:0000313" key="15">
    <source>
        <dbReference type="Proteomes" id="UP000265140"/>
    </source>
</evidence>
<evidence type="ECO:0000256" key="10">
    <source>
        <dbReference type="PROSITE-ProRule" id="PRU10141"/>
    </source>
</evidence>
<evidence type="ECO:0000256" key="9">
    <source>
        <dbReference type="PROSITE-ProRule" id="PRU00266"/>
    </source>
</evidence>
<dbReference type="CDD" id="cd20314">
    <property type="entry name" value="DSRM_EIF2AK2"/>
    <property type="match status" value="1"/>
</dbReference>
<keyword evidence="9" id="KW-0694">RNA-binding</keyword>
<keyword evidence="3" id="KW-0597">Phosphoprotein</keyword>
<dbReference type="Proteomes" id="UP000265140">
    <property type="component" value="Chromosome 5"/>
</dbReference>
<comment type="similarity">
    <text evidence="8">Belongs to the protein kinase superfamily. Ser/Thr protein kinase family. GCN2 subfamily.</text>
</comment>
<dbReference type="PROSITE" id="PS50011">
    <property type="entry name" value="PROTEIN_KINASE_DOM"/>
    <property type="match status" value="1"/>
</dbReference>
<keyword evidence="6" id="KW-0418">Kinase</keyword>
<evidence type="ECO:0000313" key="14">
    <source>
        <dbReference type="Ensembl" id="ENSELUP00000086725.1"/>
    </source>
</evidence>
<dbReference type="Gene3D" id="1.10.510.10">
    <property type="entry name" value="Transferase(Phosphotransferase) domain 1"/>
    <property type="match status" value="1"/>
</dbReference>
<feature type="region of interest" description="Disordered" evidence="11">
    <location>
        <begin position="316"/>
        <end position="342"/>
    </location>
</feature>
<dbReference type="InterPro" id="IPR014720">
    <property type="entry name" value="dsRBD_dom"/>
</dbReference>
<dbReference type="AlphaFoldDB" id="A0AAY5KEP5"/>
<dbReference type="PROSITE" id="PS50137">
    <property type="entry name" value="DS_RBD"/>
    <property type="match status" value="3"/>
</dbReference>
<dbReference type="InterPro" id="IPR050339">
    <property type="entry name" value="CC_SR_Kinase"/>
</dbReference>
<dbReference type="PANTHER" id="PTHR11042:SF194">
    <property type="entry name" value="DOUBLE-STRANDED RNA ACTIVATED PROTEIN KINASE"/>
    <property type="match status" value="1"/>
</dbReference>
<dbReference type="Gene3D" id="3.30.200.20">
    <property type="entry name" value="Phosphorylase Kinase, domain 1"/>
    <property type="match status" value="1"/>
</dbReference>
<dbReference type="SUPFAM" id="SSF56112">
    <property type="entry name" value="Protein kinase-like (PK-like)"/>
    <property type="match status" value="1"/>
</dbReference>
<feature type="domain" description="DRBM" evidence="13">
    <location>
        <begin position="5"/>
        <end position="75"/>
    </location>
</feature>
<feature type="binding site" evidence="10">
    <location>
        <position position="445"/>
    </location>
    <ligand>
        <name>ATP</name>
        <dbReference type="ChEBI" id="CHEBI:30616"/>
    </ligand>
</feature>
<name>A0AAY5KEP5_ESOLU</name>
<evidence type="ECO:0000256" key="8">
    <source>
        <dbReference type="ARBA" id="ARBA00037982"/>
    </source>
</evidence>
<dbReference type="GeneTree" id="ENSGT00940000163863"/>
<dbReference type="GO" id="GO:0004694">
    <property type="term" value="F:eukaryotic translation initiation factor 2alpha kinase activity"/>
    <property type="evidence" value="ECO:0007669"/>
    <property type="project" value="TreeGrafter"/>
</dbReference>
<accession>A0AAY5KEP5</accession>
<dbReference type="Gene3D" id="3.30.160.20">
    <property type="match status" value="3"/>
</dbReference>
<organism evidence="14 15">
    <name type="scientific">Esox lucius</name>
    <name type="common">Northern pike</name>
    <dbReference type="NCBI Taxonomy" id="8010"/>
    <lineage>
        <taxon>Eukaryota</taxon>
        <taxon>Metazoa</taxon>
        <taxon>Chordata</taxon>
        <taxon>Craniata</taxon>
        <taxon>Vertebrata</taxon>
        <taxon>Euteleostomi</taxon>
        <taxon>Actinopterygii</taxon>
        <taxon>Neopterygii</taxon>
        <taxon>Teleostei</taxon>
        <taxon>Protacanthopterygii</taxon>
        <taxon>Esociformes</taxon>
        <taxon>Esocidae</taxon>
        <taxon>Esox</taxon>
    </lineage>
</organism>
<proteinExistence type="inferred from homology"/>
<dbReference type="Pfam" id="PF00035">
    <property type="entry name" value="dsrm"/>
    <property type="match status" value="3"/>
</dbReference>
<dbReference type="GO" id="GO:0003725">
    <property type="term" value="F:double-stranded RNA binding"/>
    <property type="evidence" value="ECO:0007669"/>
    <property type="project" value="InterPro"/>
</dbReference>
<dbReference type="SMART" id="SM00358">
    <property type="entry name" value="DSRM"/>
    <property type="match status" value="3"/>
</dbReference>
<reference evidence="14" key="3">
    <citation type="submission" date="2025-09" db="UniProtKB">
        <authorList>
            <consortium name="Ensembl"/>
        </authorList>
    </citation>
    <scope>IDENTIFICATION</scope>
</reference>
<dbReference type="GO" id="GO:0005524">
    <property type="term" value="F:ATP binding"/>
    <property type="evidence" value="ECO:0007669"/>
    <property type="project" value="UniProtKB-UniRule"/>
</dbReference>
<keyword evidence="5 10" id="KW-0547">Nucleotide-binding</keyword>
<dbReference type="InterPro" id="IPR011009">
    <property type="entry name" value="Kinase-like_dom_sf"/>
</dbReference>
<evidence type="ECO:0000256" key="4">
    <source>
        <dbReference type="ARBA" id="ARBA00022679"/>
    </source>
</evidence>
<keyword evidence="15" id="KW-1185">Reference proteome</keyword>
<evidence type="ECO:0000256" key="11">
    <source>
        <dbReference type="SAM" id="MobiDB-lite"/>
    </source>
</evidence>
<sequence>MDSVNYVAKLLEFAQKTRQISEIKFEEVGTDGPDHLKTFTLRVVKNGRAYPIGTGRTKKEAKQNAAKHALNDIMKTEQNENTFSSSECPYLTSPHGPAPISQVNFVCWLNEHSQKNRLSLKAFEESRIGPNSTSQCCRYLLGDKEYPEAFGKTKREAKEEAAKLVFQELYGASQDTGTVDKNCDAATGAQKEDLNQTVAALCNSDENMNMSHVPKQRSFISAEETNFIGILNHYCQKTRLFHDFQLVERRGPSHNPQFVYKVVIDKREYPAGVGKTAKDAKQQAAQEAWSALQEQSDWNSQVSCRSTVSEEDGLVTSLTSSTSWESQNATSSTGQSMTGTENTSDSIIFAESSHAILAKQDESPGNVKPKIKLAANFLGSSVKTKKEDPVLKDKNLGMSSGSMSNQPVLSRFLSEFDSIEGIGKGGFGKVYKAKRKLEQKYFAVKIVRSKLKAKREVGALADLQHPNIVRYYTAWEEDTEYTCDHTSESYSSSYSGSSSSSKFLYIQMELCDRRTLKVWIDERNAQRTPKRREGSLHITQQIVNGVDYIHSKKLIHRDLKPVNIMFGMGGGETNGEVKIGDFGLVTAEDNDDDENLLERTKRTGTRSYMAPEQRNKTSYDRKVDIFALGLIYFELLWNLSGMERAEVWDDIRSQRFPQRFVTQFPIEHKMIESMLCVNPEDRPEASRLKMNLTEANNILTRDLHNQQDNRTI</sequence>
<dbReference type="Ensembl" id="ENSELUT00000090198.1">
    <property type="protein sequence ID" value="ENSELUP00000086725.1"/>
    <property type="gene ID" value="ENSELUG00000018164.3"/>
</dbReference>
<dbReference type="GO" id="GO:0005737">
    <property type="term" value="C:cytoplasm"/>
    <property type="evidence" value="ECO:0007669"/>
    <property type="project" value="TreeGrafter"/>
</dbReference>
<feature type="domain" description="DRBM" evidence="13">
    <location>
        <begin position="226"/>
        <end position="294"/>
    </location>
</feature>
<dbReference type="FunFam" id="3.30.160.20:FF:000045">
    <property type="entry name" value="Eukaryotic translation initiation factor 2-alpha kinase 2"/>
    <property type="match status" value="1"/>
</dbReference>
<protein>
    <recommendedName>
        <fullName evidence="1">non-specific serine/threonine protein kinase</fullName>
        <ecNumber evidence="1">2.7.11.1</ecNumber>
    </recommendedName>
</protein>
<evidence type="ECO:0000256" key="3">
    <source>
        <dbReference type="ARBA" id="ARBA00022553"/>
    </source>
</evidence>
<evidence type="ECO:0000259" key="12">
    <source>
        <dbReference type="PROSITE" id="PS50011"/>
    </source>
</evidence>
<evidence type="ECO:0000256" key="5">
    <source>
        <dbReference type="ARBA" id="ARBA00022741"/>
    </source>
</evidence>
<evidence type="ECO:0000256" key="2">
    <source>
        <dbReference type="ARBA" id="ARBA00022527"/>
    </source>
</evidence>
<dbReference type="GO" id="GO:0005634">
    <property type="term" value="C:nucleus"/>
    <property type="evidence" value="ECO:0007669"/>
    <property type="project" value="TreeGrafter"/>
</dbReference>
<dbReference type="PANTHER" id="PTHR11042">
    <property type="entry name" value="EUKARYOTIC TRANSLATION INITIATION FACTOR 2-ALPHA KINASE EIF2-ALPHA KINASE -RELATED"/>
    <property type="match status" value="1"/>
</dbReference>
<dbReference type="InterPro" id="IPR044452">
    <property type="entry name" value="EIF2AK2_DSRM_1"/>
</dbReference>
<reference evidence="14 15" key="1">
    <citation type="submission" date="2020-02" db="EMBL/GenBank/DDBJ databases">
        <title>Esox lucius (northern pike) genome, fEsoLuc1, primary haplotype.</title>
        <authorList>
            <person name="Myers G."/>
            <person name="Karagic N."/>
            <person name="Meyer A."/>
            <person name="Pippel M."/>
            <person name="Reichard M."/>
            <person name="Winkler S."/>
            <person name="Tracey A."/>
            <person name="Sims Y."/>
            <person name="Howe K."/>
            <person name="Rhie A."/>
            <person name="Formenti G."/>
            <person name="Durbin R."/>
            <person name="Fedrigo O."/>
            <person name="Jarvis E.D."/>
        </authorList>
    </citation>
    <scope>NUCLEOTIDE SEQUENCE [LARGE SCALE GENOMIC DNA]</scope>
</reference>
<dbReference type="PROSITE" id="PS00107">
    <property type="entry name" value="PROTEIN_KINASE_ATP"/>
    <property type="match status" value="1"/>
</dbReference>
<dbReference type="CDD" id="cd19903">
    <property type="entry name" value="DSRM_EIF2AK2_rpt1"/>
    <property type="match status" value="1"/>
</dbReference>
<dbReference type="InterPro" id="IPR008271">
    <property type="entry name" value="Ser/Thr_kinase_AS"/>
</dbReference>
<dbReference type="SUPFAM" id="SSF54768">
    <property type="entry name" value="dsRNA-binding domain-like"/>
    <property type="match status" value="3"/>
</dbReference>
<dbReference type="EC" id="2.7.11.1" evidence="1"/>
<evidence type="ECO:0000259" key="13">
    <source>
        <dbReference type="PROSITE" id="PS50137"/>
    </source>
</evidence>
<feature type="domain" description="Protein kinase" evidence="12">
    <location>
        <begin position="416"/>
        <end position="699"/>
    </location>
</feature>
<keyword evidence="7 10" id="KW-0067">ATP-binding</keyword>
<keyword evidence="4" id="KW-0808">Transferase</keyword>
<reference evidence="14" key="2">
    <citation type="submission" date="2025-08" db="UniProtKB">
        <authorList>
            <consortium name="Ensembl"/>
        </authorList>
    </citation>
    <scope>IDENTIFICATION</scope>
</reference>
<feature type="domain" description="DRBM" evidence="13">
    <location>
        <begin position="141"/>
        <end position="171"/>
    </location>
</feature>
<evidence type="ECO:0000256" key="1">
    <source>
        <dbReference type="ARBA" id="ARBA00012513"/>
    </source>
</evidence>
<dbReference type="PROSITE" id="PS00108">
    <property type="entry name" value="PROTEIN_KINASE_ST"/>
    <property type="match status" value="1"/>
</dbReference>
<dbReference type="SMART" id="SM00220">
    <property type="entry name" value="S_TKc"/>
    <property type="match status" value="1"/>
</dbReference>
<evidence type="ECO:0000256" key="6">
    <source>
        <dbReference type="ARBA" id="ARBA00022777"/>
    </source>
</evidence>
<gene>
    <name evidence="14" type="primary">EIF2AK2</name>
</gene>
<evidence type="ECO:0000256" key="7">
    <source>
        <dbReference type="ARBA" id="ARBA00022840"/>
    </source>
</evidence>
<dbReference type="InterPro" id="IPR000719">
    <property type="entry name" value="Prot_kinase_dom"/>
</dbReference>
<dbReference type="Pfam" id="PF00069">
    <property type="entry name" value="Pkinase"/>
    <property type="match status" value="1"/>
</dbReference>
<dbReference type="FunFam" id="3.30.200.20:FF:000548">
    <property type="entry name" value="Z-DNA binding protein kinase"/>
    <property type="match status" value="1"/>
</dbReference>